<dbReference type="InterPro" id="IPR029035">
    <property type="entry name" value="DHS-like_NAD/FAD-binding_dom"/>
</dbReference>
<evidence type="ECO:0000313" key="2">
    <source>
        <dbReference type="Proteomes" id="UP000095003"/>
    </source>
</evidence>
<gene>
    <name evidence="1" type="ORF">BEH84_06262</name>
</gene>
<dbReference type="GeneID" id="93304370"/>
<reference evidence="1 2" key="1">
    <citation type="submission" date="2016-07" db="EMBL/GenBank/DDBJ databases">
        <title>Characterization of isolates of Eisenbergiella tayi derived from blood cultures, using whole genome sequencing.</title>
        <authorList>
            <person name="Burdz T."/>
            <person name="Wiebe D."/>
            <person name="Huynh C."/>
            <person name="Bernard K."/>
        </authorList>
    </citation>
    <scope>NUCLEOTIDE SEQUENCE [LARGE SCALE GENOMIC DNA]</scope>
    <source>
        <strain evidence="1 2">NML 120489</strain>
    </source>
</reference>
<accession>A0A1E3A046</accession>
<dbReference type="AlphaFoldDB" id="A0A1E3A046"/>
<dbReference type="Proteomes" id="UP000095003">
    <property type="component" value="Unassembled WGS sequence"/>
</dbReference>
<dbReference type="RefSeq" id="WP_050018628.1">
    <property type="nucleotide sequence ID" value="NZ_DBFYTC010000036.1"/>
</dbReference>
<name>A0A1E3A046_9FIRM</name>
<evidence type="ECO:0000313" key="1">
    <source>
        <dbReference type="EMBL" id="ODM02120.1"/>
    </source>
</evidence>
<protein>
    <submittedName>
        <fullName evidence="1">Uncharacterized protein</fullName>
    </submittedName>
</protein>
<dbReference type="EMBL" id="MCGI01000010">
    <property type="protein sequence ID" value="ODM02120.1"/>
    <property type="molecule type" value="Genomic_DNA"/>
</dbReference>
<dbReference type="SUPFAM" id="SSF52467">
    <property type="entry name" value="DHS-like NAD/FAD-binding domain"/>
    <property type="match status" value="1"/>
</dbReference>
<sequence length="266" mass="30397">MTKELLQDIADSQMVLVGIGKEMEESYQGMKEDTFYGPLLAQAEAEEDSAAIIQYLQCHYMRRHPDHRIKKAYETLTALLEGKNYFVLSLSEDDYIFNSGLDRERIVTPCGGFRALQCAEKCNAEQESLVTDENVILQVLEEIDNCNGDLSSVDFPVCTDCCGILWFNRIETPGYREEGYLTQWEKYTKWLQGTLNHKLCILELGAGMEYPSVIRFPFEKVAFFNQKSVFYRVHGKLPFLTEELSERGISVKTDAITFLSEEGNQG</sequence>
<comment type="caution">
    <text evidence="1">The sequence shown here is derived from an EMBL/GenBank/DDBJ whole genome shotgun (WGS) entry which is preliminary data.</text>
</comment>
<organism evidence="1 2">
    <name type="scientific">Eisenbergiella tayi</name>
    <dbReference type="NCBI Taxonomy" id="1432052"/>
    <lineage>
        <taxon>Bacteria</taxon>
        <taxon>Bacillati</taxon>
        <taxon>Bacillota</taxon>
        <taxon>Clostridia</taxon>
        <taxon>Lachnospirales</taxon>
        <taxon>Lachnospiraceae</taxon>
        <taxon>Eisenbergiella</taxon>
    </lineage>
</organism>
<proteinExistence type="predicted"/>